<keyword evidence="6 9" id="KW-0067">ATP-binding</keyword>
<keyword evidence="3" id="KW-0808">Transferase</keyword>
<evidence type="ECO:0000256" key="5">
    <source>
        <dbReference type="ARBA" id="ARBA00022777"/>
    </source>
</evidence>
<dbReference type="Gene3D" id="1.10.510.10">
    <property type="entry name" value="Transferase(Phosphotransferase) domain 1"/>
    <property type="match status" value="1"/>
</dbReference>
<dbReference type="GO" id="GO:0004674">
    <property type="term" value="F:protein serine/threonine kinase activity"/>
    <property type="evidence" value="ECO:0007669"/>
    <property type="project" value="UniProtKB-KW"/>
</dbReference>
<accession>A0A0L0HIR7</accession>
<dbReference type="RefSeq" id="XP_016609041.1">
    <property type="nucleotide sequence ID" value="XM_016752343.1"/>
</dbReference>
<dbReference type="InterPro" id="IPR000719">
    <property type="entry name" value="Prot_kinase_dom"/>
</dbReference>
<dbReference type="GO" id="GO:0035861">
    <property type="term" value="C:site of double-strand break"/>
    <property type="evidence" value="ECO:0007669"/>
    <property type="project" value="EnsemblFungi"/>
</dbReference>
<evidence type="ECO:0000259" key="11">
    <source>
        <dbReference type="PROSITE" id="PS50011"/>
    </source>
</evidence>
<evidence type="ECO:0000256" key="10">
    <source>
        <dbReference type="RuleBase" id="RU000304"/>
    </source>
</evidence>
<proteinExistence type="inferred from homology"/>
<organism evidence="12 13">
    <name type="scientific">Spizellomyces punctatus (strain DAOM BR117)</name>
    <dbReference type="NCBI Taxonomy" id="645134"/>
    <lineage>
        <taxon>Eukaryota</taxon>
        <taxon>Fungi</taxon>
        <taxon>Fungi incertae sedis</taxon>
        <taxon>Chytridiomycota</taxon>
        <taxon>Chytridiomycota incertae sedis</taxon>
        <taxon>Chytridiomycetes</taxon>
        <taxon>Spizellomycetales</taxon>
        <taxon>Spizellomycetaceae</taxon>
        <taxon>Spizellomyces</taxon>
    </lineage>
</organism>
<evidence type="ECO:0000256" key="1">
    <source>
        <dbReference type="ARBA" id="ARBA00012513"/>
    </source>
</evidence>
<dbReference type="InParanoid" id="A0A0L0HIR7"/>
<evidence type="ECO:0000256" key="6">
    <source>
        <dbReference type="ARBA" id="ARBA00022840"/>
    </source>
</evidence>
<dbReference type="FunFam" id="1.10.510.10:FF:000571">
    <property type="entry name" value="Maternal embryonic leucine zipper kinase"/>
    <property type="match status" value="1"/>
</dbReference>
<dbReference type="InterPro" id="IPR008271">
    <property type="entry name" value="Ser/Thr_kinase_AS"/>
</dbReference>
<dbReference type="Gene3D" id="3.30.310.80">
    <property type="entry name" value="Kinase associated domain 1, KA1"/>
    <property type="match status" value="1"/>
</dbReference>
<dbReference type="OrthoDB" id="539158at2759"/>
<dbReference type="SMART" id="SM00220">
    <property type="entry name" value="S_TKc"/>
    <property type="match status" value="1"/>
</dbReference>
<dbReference type="VEuPathDB" id="FungiDB:SPPG_04098"/>
<keyword evidence="13" id="KW-1185">Reference proteome</keyword>
<evidence type="ECO:0000256" key="8">
    <source>
        <dbReference type="ARBA" id="ARBA00048679"/>
    </source>
</evidence>
<dbReference type="GO" id="GO:0000785">
    <property type="term" value="C:chromatin"/>
    <property type="evidence" value="ECO:0007669"/>
    <property type="project" value="EnsemblFungi"/>
</dbReference>
<dbReference type="GO" id="GO:0005524">
    <property type="term" value="F:ATP binding"/>
    <property type="evidence" value="ECO:0007669"/>
    <property type="project" value="UniProtKB-UniRule"/>
</dbReference>
<dbReference type="PROSITE" id="PS50011">
    <property type="entry name" value="PROTEIN_KINASE_DOM"/>
    <property type="match status" value="1"/>
</dbReference>
<dbReference type="PROSITE" id="PS00108">
    <property type="entry name" value="PROTEIN_KINASE_ST"/>
    <property type="match status" value="1"/>
</dbReference>
<dbReference type="FunCoup" id="A0A0L0HIR7">
    <property type="interactions" value="435"/>
</dbReference>
<feature type="domain" description="Protein kinase" evidence="11">
    <location>
        <begin position="17"/>
        <end position="278"/>
    </location>
</feature>
<dbReference type="GeneID" id="27687568"/>
<keyword evidence="4 9" id="KW-0547">Nucleotide-binding</keyword>
<dbReference type="AlphaFoldDB" id="A0A0L0HIR7"/>
<dbReference type="STRING" id="645134.A0A0L0HIR7"/>
<name>A0A0L0HIR7_SPIPD</name>
<dbReference type="InterPro" id="IPR017441">
    <property type="entry name" value="Protein_kinase_ATP_BS"/>
</dbReference>
<sequence>MVGRMLRASQPRTILGYELGETIGEGAHGKVKLAIDPASRQAVAVKIIKKRSGQEGARDLAILQKEIKIHSAVRHENIITLLNAAEDDACVYIVMEYAAAGELFDRIEPDVGVEEELAHMYFIQLLAGVEYLHGRGISHRDLKPENILLDQYGNLKISDFGLATVFKHKGTRRILTTPCGTPPYVAPEIHAMSYHGDAVDIWAVGIILYVLLAGNTPWAEPTKHDDEFMFFLRNYAQGLPYAPWTGFSKDTLSLLMGILHVDAISRYSIEDIKENPWVKRPNTLLTDGKCNDPARLAERMMSTMLSSANEMMEASQIISYSQPSDMRPDAYSNGSSVFDDRSGFISFSQPQRMESETHTQNTQLESGGFLDLFPSDRITRFYSSADRDTISKMLNKTLQNFLVPHKIHPVSRKIVFTTVDRRKCPLHGEISIQRLGTDLQLVAFRKSKGDPLEFKRFYRAVLSSVKNLVVS</sequence>
<dbReference type="OMA" id="ACIKKAC"/>
<dbReference type="PANTHER" id="PTHR43895:SF32">
    <property type="entry name" value="SERINE_THREONINE-PROTEIN KINASE CHK1"/>
    <property type="match status" value="1"/>
</dbReference>
<dbReference type="PANTHER" id="PTHR43895">
    <property type="entry name" value="CALCIUM/CALMODULIN-DEPENDENT PROTEIN KINASE KINASE-RELATED"/>
    <property type="match status" value="1"/>
</dbReference>
<dbReference type="EC" id="2.7.11.1" evidence="1"/>
<dbReference type="GO" id="GO:0000122">
    <property type="term" value="P:negative regulation of transcription by RNA polymerase II"/>
    <property type="evidence" value="ECO:0007669"/>
    <property type="project" value="EnsemblFungi"/>
</dbReference>
<evidence type="ECO:0000256" key="7">
    <source>
        <dbReference type="ARBA" id="ARBA00047899"/>
    </source>
</evidence>
<evidence type="ECO:0000313" key="13">
    <source>
        <dbReference type="Proteomes" id="UP000053201"/>
    </source>
</evidence>
<dbReference type="PROSITE" id="PS00107">
    <property type="entry name" value="PROTEIN_KINASE_ATP"/>
    <property type="match status" value="1"/>
</dbReference>
<evidence type="ECO:0000256" key="4">
    <source>
        <dbReference type="ARBA" id="ARBA00022741"/>
    </source>
</evidence>
<dbReference type="GO" id="GO:0007095">
    <property type="term" value="P:mitotic G2 DNA damage checkpoint signaling"/>
    <property type="evidence" value="ECO:0007669"/>
    <property type="project" value="EnsemblFungi"/>
</dbReference>
<evidence type="ECO:0000256" key="9">
    <source>
        <dbReference type="PROSITE-ProRule" id="PRU10141"/>
    </source>
</evidence>
<dbReference type="Proteomes" id="UP000053201">
    <property type="component" value="Unassembled WGS sequence"/>
</dbReference>
<comment type="catalytic activity">
    <reaction evidence="7">
        <text>L-threonyl-[protein] + ATP = O-phospho-L-threonyl-[protein] + ADP + H(+)</text>
        <dbReference type="Rhea" id="RHEA:46608"/>
        <dbReference type="Rhea" id="RHEA-COMP:11060"/>
        <dbReference type="Rhea" id="RHEA-COMP:11605"/>
        <dbReference type="ChEBI" id="CHEBI:15378"/>
        <dbReference type="ChEBI" id="CHEBI:30013"/>
        <dbReference type="ChEBI" id="CHEBI:30616"/>
        <dbReference type="ChEBI" id="CHEBI:61977"/>
        <dbReference type="ChEBI" id="CHEBI:456216"/>
        <dbReference type="EC" id="2.7.11.1"/>
    </reaction>
</comment>
<dbReference type="FunFam" id="3.30.200.20:FF:000042">
    <property type="entry name" value="Aurora kinase A"/>
    <property type="match status" value="1"/>
</dbReference>
<dbReference type="SUPFAM" id="SSF56112">
    <property type="entry name" value="Protein kinase-like (PK-like)"/>
    <property type="match status" value="1"/>
</dbReference>
<keyword evidence="5 12" id="KW-0418">Kinase</keyword>
<dbReference type="GO" id="GO:0051598">
    <property type="term" value="P:meiotic recombination checkpoint signaling"/>
    <property type="evidence" value="ECO:0007669"/>
    <property type="project" value="EnsemblFungi"/>
</dbReference>
<feature type="binding site" evidence="9">
    <location>
        <position position="50"/>
    </location>
    <ligand>
        <name>ATP</name>
        <dbReference type="ChEBI" id="CHEBI:30616"/>
    </ligand>
</feature>
<dbReference type="eggNOG" id="KOG0590">
    <property type="taxonomic scope" value="Eukaryota"/>
</dbReference>
<dbReference type="EMBL" id="KQ257455">
    <property type="protein sequence ID" value="KND01002.1"/>
    <property type="molecule type" value="Genomic_DNA"/>
</dbReference>
<comment type="similarity">
    <text evidence="10">Belongs to the protein kinase superfamily.</text>
</comment>
<keyword evidence="2 10" id="KW-0723">Serine/threonine-protein kinase</keyword>
<dbReference type="Pfam" id="PF00069">
    <property type="entry name" value="Pkinase"/>
    <property type="match status" value="1"/>
</dbReference>
<dbReference type="GO" id="GO:0031297">
    <property type="term" value="P:replication fork processing"/>
    <property type="evidence" value="ECO:0007669"/>
    <property type="project" value="EnsemblFungi"/>
</dbReference>
<dbReference type="GO" id="GO:0005737">
    <property type="term" value="C:cytoplasm"/>
    <property type="evidence" value="ECO:0007669"/>
    <property type="project" value="EnsemblFungi"/>
</dbReference>
<dbReference type="InterPro" id="IPR011009">
    <property type="entry name" value="Kinase-like_dom_sf"/>
</dbReference>
<dbReference type="GO" id="GO:0005634">
    <property type="term" value="C:nucleus"/>
    <property type="evidence" value="ECO:0007669"/>
    <property type="project" value="EnsemblFungi"/>
</dbReference>
<evidence type="ECO:0000313" key="12">
    <source>
        <dbReference type="EMBL" id="KND01002.1"/>
    </source>
</evidence>
<gene>
    <name evidence="12" type="ORF">SPPG_04098</name>
</gene>
<comment type="catalytic activity">
    <reaction evidence="8">
        <text>L-seryl-[protein] + ATP = O-phospho-L-seryl-[protein] + ADP + H(+)</text>
        <dbReference type="Rhea" id="RHEA:17989"/>
        <dbReference type="Rhea" id="RHEA-COMP:9863"/>
        <dbReference type="Rhea" id="RHEA-COMP:11604"/>
        <dbReference type="ChEBI" id="CHEBI:15378"/>
        <dbReference type="ChEBI" id="CHEBI:29999"/>
        <dbReference type="ChEBI" id="CHEBI:30616"/>
        <dbReference type="ChEBI" id="CHEBI:83421"/>
        <dbReference type="ChEBI" id="CHEBI:456216"/>
        <dbReference type="EC" id="2.7.11.1"/>
    </reaction>
</comment>
<evidence type="ECO:0000256" key="2">
    <source>
        <dbReference type="ARBA" id="ARBA00022527"/>
    </source>
</evidence>
<protein>
    <recommendedName>
        <fullName evidence="1">non-specific serine/threonine protein kinase</fullName>
        <ecNumber evidence="1">2.7.11.1</ecNumber>
    </recommendedName>
</protein>
<evidence type="ECO:0000256" key="3">
    <source>
        <dbReference type="ARBA" id="ARBA00022679"/>
    </source>
</evidence>
<reference evidence="12 13" key="1">
    <citation type="submission" date="2009-08" db="EMBL/GenBank/DDBJ databases">
        <title>The Genome Sequence of Spizellomyces punctatus strain DAOM BR117.</title>
        <authorList>
            <consortium name="The Broad Institute Genome Sequencing Platform"/>
            <person name="Russ C."/>
            <person name="Cuomo C."/>
            <person name="Shea T."/>
            <person name="Young S.K."/>
            <person name="Zeng Q."/>
            <person name="Koehrsen M."/>
            <person name="Haas B."/>
            <person name="Borodovsky M."/>
            <person name="Guigo R."/>
            <person name="Alvarado L."/>
            <person name="Berlin A."/>
            <person name="Bochicchio J."/>
            <person name="Borenstein D."/>
            <person name="Chapman S."/>
            <person name="Chen Z."/>
            <person name="Engels R."/>
            <person name="Freedman E."/>
            <person name="Gellesch M."/>
            <person name="Goldberg J."/>
            <person name="Griggs A."/>
            <person name="Gujja S."/>
            <person name="Heiman D."/>
            <person name="Hepburn T."/>
            <person name="Howarth C."/>
            <person name="Jen D."/>
            <person name="Larson L."/>
            <person name="Lewis B."/>
            <person name="Mehta T."/>
            <person name="Park D."/>
            <person name="Pearson M."/>
            <person name="Roberts A."/>
            <person name="Saif S."/>
            <person name="Shenoy N."/>
            <person name="Sisk P."/>
            <person name="Stolte C."/>
            <person name="Sykes S."/>
            <person name="Thomson T."/>
            <person name="Walk T."/>
            <person name="White J."/>
            <person name="Yandava C."/>
            <person name="Burger G."/>
            <person name="Gray M.W."/>
            <person name="Holland P.W.H."/>
            <person name="King N."/>
            <person name="Lang F.B.F."/>
            <person name="Roger A.J."/>
            <person name="Ruiz-Trillo I."/>
            <person name="Lander E."/>
            <person name="Nusbaum C."/>
        </authorList>
    </citation>
    <scope>NUCLEOTIDE SEQUENCE [LARGE SCALE GENOMIC DNA]</scope>
    <source>
        <strain evidence="12 13">DAOM BR117</strain>
    </source>
</reference>
<dbReference type="Gene3D" id="3.30.200.20">
    <property type="entry name" value="Phosphorylase Kinase, domain 1"/>
    <property type="match status" value="1"/>
</dbReference>